<gene>
    <name evidence="1" type="ORF">F0P94_15670</name>
</gene>
<accession>A0A5N1IKY8</accession>
<dbReference type="Proteomes" id="UP000326570">
    <property type="component" value="Unassembled WGS sequence"/>
</dbReference>
<organism evidence="1 2">
    <name type="scientific">Adhaeribacter soli</name>
    <dbReference type="NCBI Taxonomy" id="2607655"/>
    <lineage>
        <taxon>Bacteria</taxon>
        <taxon>Pseudomonadati</taxon>
        <taxon>Bacteroidota</taxon>
        <taxon>Cytophagia</taxon>
        <taxon>Cytophagales</taxon>
        <taxon>Hymenobacteraceae</taxon>
        <taxon>Adhaeribacter</taxon>
    </lineage>
</organism>
<dbReference type="AlphaFoldDB" id="A0A5N1IKY8"/>
<dbReference type="RefSeq" id="WP_150904858.1">
    <property type="nucleotide sequence ID" value="NZ_VTWT01000009.1"/>
</dbReference>
<keyword evidence="2" id="KW-1185">Reference proteome</keyword>
<comment type="caution">
    <text evidence="1">The sequence shown here is derived from an EMBL/GenBank/DDBJ whole genome shotgun (WGS) entry which is preliminary data.</text>
</comment>
<dbReference type="EMBL" id="VTWT01000009">
    <property type="protein sequence ID" value="KAA9327354.1"/>
    <property type="molecule type" value="Genomic_DNA"/>
</dbReference>
<sequence length="210" mass="24621">MRKKLLNFIFGNANYTGRYTIDEYYGQFYTPKTLKEVDRIINNRGKRFVTAQEEISFKQVAFDSTIRQTLRKFGKPLYRTKNGMQIPGHEIIFYRYDMGGYKVIAQLHFMNNTFFMGQYLFTDLESEKFTNIKAVLGQKYLADPSVKLGDIVIRDQRNNRIEVDDDSYSIIYYISGNPKYADILKQQVALKEEMNAKVEQAKLQTIYASL</sequence>
<evidence type="ECO:0000313" key="1">
    <source>
        <dbReference type="EMBL" id="KAA9327354.1"/>
    </source>
</evidence>
<protein>
    <submittedName>
        <fullName evidence="1">Uncharacterized protein</fullName>
    </submittedName>
</protein>
<proteinExistence type="predicted"/>
<reference evidence="1 2" key="1">
    <citation type="submission" date="2019-09" db="EMBL/GenBank/DDBJ databases">
        <title>Genome sequence of Adhaeribacter sp. M2.</title>
        <authorList>
            <person name="Srinivasan S."/>
        </authorList>
    </citation>
    <scope>NUCLEOTIDE SEQUENCE [LARGE SCALE GENOMIC DNA]</scope>
    <source>
        <strain evidence="1 2">M2</strain>
    </source>
</reference>
<evidence type="ECO:0000313" key="2">
    <source>
        <dbReference type="Proteomes" id="UP000326570"/>
    </source>
</evidence>
<name>A0A5N1IKY8_9BACT</name>